<dbReference type="Pfam" id="PF08240">
    <property type="entry name" value="ADH_N"/>
    <property type="match status" value="1"/>
</dbReference>
<dbReference type="SUPFAM" id="SSF50129">
    <property type="entry name" value="GroES-like"/>
    <property type="match status" value="1"/>
</dbReference>
<dbReference type="EMBL" id="AP023396">
    <property type="protein sequence ID" value="BCK56315.1"/>
    <property type="molecule type" value="Genomic_DNA"/>
</dbReference>
<feature type="domain" description="Enoyl reductase (ER)" evidence="1">
    <location>
        <begin position="9"/>
        <end position="302"/>
    </location>
</feature>
<dbReference type="InterPro" id="IPR013149">
    <property type="entry name" value="ADH-like_C"/>
</dbReference>
<gene>
    <name evidence="2" type="ORF">NWFMUON74_40870</name>
</gene>
<dbReference type="Pfam" id="PF00107">
    <property type="entry name" value="ADH_zinc_N"/>
    <property type="match status" value="1"/>
</dbReference>
<dbReference type="PANTHER" id="PTHR43677:SF4">
    <property type="entry name" value="QUINONE OXIDOREDUCTASE-LIKE PROTEIN 2"/>
    <property type="match status" value="1"/>
</dbReference>
<dbReference type="Proteomes" id="UP000516173">
    <property type="component" value="Chromosome"/>
</dbReference>
<dbReference type="SUPFAM" id="SSF51735">
    <property type="entry name" value="NAD(P)-binding Rossmann-fold domains"/>
    <property type="match status" value="1"/>
</dbReference>
<proteinExistence type="predicted"/>
<dbReference type="InterPro" id="IPR011032">
    <property type="entry name" value="GroES-like_sf"/>
</dbReference>
<evidence type="ECO:0000313" key="3">
    <source>
        <dbReference type="Proteomes" id="UP000516173"/>
    </source>
</evidence>
<name>A0A7G1KM55_9NOCA</name>
<dbReference type="InterPro" id="IPR036291">
    <property type="entry name" value="NAD(P)-bd_dom_sf"/>
</dbReference>
<sequence length="309" mass="31318">MRAVVVDPNTPSRLALGSAPDPVPASCQALLRVTHSSLNPAELYFAQHSAAGTVLGFDAAGIVVEAAADGSGPQVGSRVVSYGDRGGWAELRAVDTRDLAVVPGEVDLGVAATLPVAAGTALRALEQAGPLLGRRVLVTGAAGGVGGFAVQLAALAGAHVVAVAGRDTDRAGLLELGAQAVVTGLADLEPVDVVVDMVGGEHMADAYRLLTSGGSLQSVGWASGQPAVLPVGSTLGYPRPVSIASVYNGSGLDDRRRQLEILVGLVATGALRPVIVWRDSWTEMEAAVAAHRAHSLRGKAVFDIAAPRS</sequence>
<dbReference type="AlphaFoldDB" id="A0A7G1KM55"/>
<dbReference type="GeneID" id="80348565"/>
<keyword evidence="3" id="KW-1185">Reference proteome</keyword>
<dbReference type="PANTHER" id="PTHR43677">
    <property type="entry name" value="SHORT-CHAIN DEHYDROGENASE/REDUCTASE"/>
    <property type="match status" value="1"/>
</dbReference>
<dbReference type="SMART" id="SM00829">
    <property type="entry name" value="PKS_ER"/>
    <property type="match status" value="1"/>
</dbReference>
<dbReference type="Gene3D" id="3.90.180.10">
    <property type="entry name" value="Medium-chain alcohol dehydrogenases, catalytic domain"/>
    <property type="match status" value="1"/>
</dbReference>
<organism evidence="2 3">
    <name type="scientific">Nocardia wallacei</name>
    <dbReference type="NCBI Taxonomy" id="480035"/>
    <lineage>
        <taxon>Bacteria</taxon>
        <taxon>Bacillati</taxon>
        <taxon>Actinomycetota</taxon>
        <taxon>Actinomycetes</taxon>
        <taxon>Mycobacteriales</taxon>
        <taxon>Nocardiaceae</taxon>
        <taxon>Nocardia</taxon>
    </lineage>
</organism>
<dbReference type="InterPro" id="IPR051397">
    <property type="entry name" value="Zn-ADH-like_protein"/>
</dbReference>
<dbReference type="GO" id="GO:0016491">
    <property type="term" value="F:oxidoreductase activity"/>
    <property type="evidence" value="ECO:0007669"/>
    <property type="project" value="InterPro"/>
</dbReference>
<protein>
    <submittedName>
        <fullName evidence="2">Oxidoreductase</fullName>
    </submittedName>
</protein>
<evidence type="ECO:0000313" key="2">
    <source>
        <dbReference type="EMBL" id="BCK56315.1"/>
    </source>
</evidence>
<evidence type="ECO:0000259" key="1">
    <source>
        <dbReference type="SMART" id="SM00829"/>
    </source>
</evidence>
<dbReference type="RefSeq" id="WP_187683403.1">
    <property type="nucleotide sequence ID" value="NZ_AP023396.1"/>
</dbReference>
<dbReference type="Gene3D" id="3.40.50.720">
    <property type="entry name" value="NAD(P)-binding Rossmann-like Domain"/>
    <property type="match status" value="1"/>
</dbReference>
<dbReference type="InterPro" id="IPR020843">
    <property type="entry name" value="ER"/>
</dbReference>
<dbReference type="KEGG" id="nwl:NWFMUON74_40870"/>
<dbReference type="InterPro" id="IPR013154">
    <property type="entry name" value="ADH-like_N"/>
</dbReference>
<accession>A0A7G1KM55</accession>
<reference evidence="2 3" key="1">
    <citation type="submission" date="2020-08" db="EMBL/GenBank/DDBJ databases">
        <title>Genome Sequencing of Nocardia wallacei strain FMUON74 and assembly.</title>
        <authorList>
            <person name="Toyokawa M."/>
            <person name="Uesaka K."/>
        </authorList>
    </citation>
    <scope>NUCLEOTIDE SEQUENCE [LARGE SCALE GENOMIC DNA]</scope>
    <source>
        <strain evidence="2 3">FMUON74</strain>
    </source>
</reference>